<organism evidence="2 3">
    <name type="scientific">Tuber borchii</name>
    <name type="common">White truffle</name>
    <dbReference type="NCBI Taxonomy" id="42251"/>
    <lineage>
        <taxon>Eukaryota</taxon>
        <taxon>Fungi</taxon>
        <taxon>Dikarya</taxon>
        <taxon>Ascomycota</taxon>
        <taxon>Pezizomycotina</taxon>
        <taxon>Pezizomycetes</taxon>
        <taxon>Pezizales</taxon>
        <taxon>Tuberaceae</taxon>
        <taxon>Tuber</taxon>
    </lineage>
</organism>
<keyword evidence="3" id="KW-1185">Reference proteome</keyword>
<feature type="compositionally biased region" description="Low complexity" evidence="1">
    <location>
        <begin position="98"/>
        <end position="113"/>
    </location>
</feature>
<feature type="region of interest" description="Disordered" evidence="1">
    <location>
        <begin position="1"/>
        <end position="74"/>
    </location>
</feature>
<gene>
    <name evidence="2" type="ORF">B9Z19DRAFT_1132482</name>
</gene>
<protein>
    <submittedName>
        <fullName evidence="2">Uncharacterized protein</fullName>
    </submittedName>
</protein>
<dbReference type="Proteomes" id="UP000244722">
    <property type="component" value="Unassembled WGS sequence"/>
</dbReference>
<reference evidence="2 3" key="1">
    <citation type="submission" date="2017-04" db="EMBL/GenBank/DDBJ databases">
        <title>Draft genome sequence of Tuber borchii Vittad., a whitish edible truffle.</title>
        <authorList>
            <consortium name="DOE Joint Genome Institute"/>
            <person name="Murat C."/>
            <person name="Kuo A."/>
            <person name="Barry K.W."/>
            <person name="Clum A."/>
            <person name="Dockter R.B."/>
            <person name="Fauchery L."/>
            <person name="Iotti M."/>
            <person name="Kohler A."/>
            <person name="Labutti K."/>
            <person name="Lindquist E.A."/>
            <person name="Lipzen A."/>
            <person name="Ohm R.A."/>
            <person name="Wang M."/>
            <person name="Grigoriev I.V."/>
            <person name="Zambonelli A."/>
            <person name="Martin F.M."/>
        </authorList>
    </citation>
    <scope>NUCLEOTIDE SEQUENCE [LARGE SCALE GENOMIC DNA]</scope>
    <source>
        <strain evidence="2 3">Tbo3840</strain>
    </source>
</reference>
<proteinExistence type="predicted"/>
<sequence length="113" mass="12432">MSNPGRNKSTWREQQHSQDSSEESDIGTHSREGSLVFEKPHRRIPGYILEMDSQQHNPDTGSSSGRVSETAELVRENEELRTALGRLQEQMASRVAGQAEAHPAAHSSQPAAA</sequence>
<evidence type="ECO:0000256" key="1">
    <source>
        <dbReference type="SAM" id="MobiDB-lite"/>
    </source>
</evidence>
<name>A0A2T6ZHB5_TUBBO</name>
<feature type="region of interest" description="Disordered" evidence="1">
    <location>
        <begin position="91"/>
        <end position="113"/>
    </location>
</feature>
<comment type="caution">
    <text evidence="2">The sequence shown here is derived from an EMBL/GenBank/DDBJ whole genome shotgun (WGS) entry which is preliminary data.</text>
</comment>
<evidence type="ECO:0000313" key="3">
    <source>
        <dbReference type="Proteomes" id="UP000244722"/>
    </source>
</evidence>
<evidence type="ECO:0000313" key="2">
    <source>
        <dbReference type="EMBL" id="PUU74846.1"/>
    </source>
</evidence>
<feature type="compositionally biased region" description="Polar residues" evidence="1">
    <location>
        <begin position="52"/>
        <end position="67"/>
    </location>
</feature>
<dbReference type="EMBL" id="NESQ01000269">
    <property type="protein sequence ID" value="PUU74846.1"/>
    <property type="molecule type" value="Genomic_DNA"/>
</dbReference>
<accession>A0A2T6ZHB5</accession>
<dbReference type="AlphaFoldDB" id="A0A2T6ZHB5"/>